<comment type="cofactor">
    <cofactor evidence="1">
        <name>pyridoxal 5'-phosphate</name>
        <dbReference type="ChEBI" id="CHEBI:597326"/>
    </cofactor>
</comment>
<dbReference type="PANTHER" id="PTHR43525">
    <property type="entry name" value="PROTEIN MALY"/>
    <property type="match status" value="1"/>
</dbReference>
<dbReference type="GO" id="GO:0008483">
    <property type="term" value="F:transaminase activity"/>
    <property type="evidence" value="ECO:0007669"/>
    <property type="project" value="UniProtKB-KW"/>
</dbReference>
<evidence type="ECO:0000256" key="5">
    <source>
        <dbReference type="ARBA" id="ARBA00037974"/>
    </source>
</evidence>
<protein>
    <recommendedName>
        <fullName evidence="2">cysteine-S-conjugate beta-lyase</fullName>
        <ecNumber evidence="2">4.4.1.13</ecNumber>
    </recommendedName>
</protein>
<dbReference type="Pfam" id="PF00155">
    <property type="entry name" value="Aminotran_1_2"/>
    <property type="match status" value="1"/>
</dbReference>
<dbReference type="Gene3D" id="3.40.640.10">
    <property type="entry name" value="Type I PLP-dependent aspartate aminotransferase-like (Major domain)"/>
    <property type="match status" value="1"/>
</dbReference>
<evidence type="ECO:0000256" key="1">
    <source>
        <dbReference type="ARBA" id="ARBA00001933"/>
    </source>
</evidence>
<proteinExistence type="inferred from homology"/>
<dbReference type="InterPro" id="IPR051798">
    <property type="entry name" value="Class-II_PLP-Dep_Aminotrans"/>
</dbReference>
<evidence type="ECO:0000256" key="4">
    <source>
        <dbReference type="ARBA" id="ARBA00023239"/>
    </source>
</evidence>
<feature type="domain" description="Aminotransferase class I/classII large" evidence="6">
    <location>
        <begin position="29"/>
        <end position="382"/>
    </location>
</feature>
<keyword evidence="4" id="KW-0456">Lyase</keyword>
<keyword evidence="7" id="KW-0032">Aminotransferase</keyword>
<evidence type="ECO:0000256" key="2">
    <source>
        <dbReference type="ARBA" id="ARBA00012224"/>
    </source>
</evidence>
<dbReference type="RefSeq" id="WP_088592393.1">
    <property type="nucleotide sequence ID" value="NZ_CP022046.2"/>
</dbReference>
<keyword evidence="7" id="KW-0808">Transferase</keyword>
<dbReference type="PANTHER" id="PTHR43525:SF1">
    <property type="entry name" value="PROTEIN MALY"/>
    <property type="match status" value="1"/>
</dbReference>
<organism evidence="7 8">
    <name type="scientific">Mammaliicoccus sciuri</name>
    <name type="common">Staphylococcus sciuri</name>
    <dbReference type="NCBI Taxonomy" id="1296"/>
    <lineage>
        <taxon>Bacteria</taxon>
        <taxon>Bacillati</taxon>
        <taxon>Bacillota</taxon>
        <taxon>Bacilli</taxon>
        <taxon>Bacillales</taxon>
        <taxon>Staphylococcaceae</taxon>
        <taxon>Mammaliicoccus</taxon>
    </lineage>
</organism>
<name>A0AAI8GTY6_MAMSC</name>
<dbReference type="InterPro" id="IPR027619">
    <property type="entry name" value="C-S_lyase_PatB-like"/>
</dbReference>
<evidence type="ECO:0000313" key="8">
    <source>
        <dbReference type="Proteomes" id="UP000197058"/>
    </source>
</evidence>
<dbReference type="InterPro" id="IPR004839">
    <property type="entry name" value="Aminotransferase_I/II_large"/>
</dbReference>
<dbReference type="EC" id="4.4.1.13" evidence="2"/>
<evidence type="ECO:0000259" key="6">
    <source>
        <dbReference type="Pfam" id="PF00155"/>
    </source>
</evidence>
<dbReference type="CDD" id="cd00609">
    <property type="entry name" value="AAT_like"/>
    <property type="match status" value="1"/>
</dbReference>
<dbReference type="KEGG" id="sscu:CEP64_07110"/>
<reference evidence="8" key="1">
    <citation type="submission" date="2017-06" db="EMBL/GenBank/DDBJ databases">
        <title>FDA dAtabase for Regulatory Grade micrObial Sequences (FDA-ARGOS): Supporting development and validation of Infectious Disease Dx tests.</title>
        <authorList>
            <person name="Goldberg B."/>
            <person name="Campos J."/>
            <person name="Tallon L."/>
            <person name="Sadzewicz L."/>
            <person name="Sengamalay N."/>
            <person name="Ott S."/>
            <person name="Godinez A."/>
            <person name="Nagaraj S."/>
            <person name="Vavikolanu K."/>
            <person name="Nadendla S."/>
            <person name="George J."/>
            <person name="Geyer C."/>
            <person name="Sichtig H."/>
        </authorList>
    </citation>
    <scope>NUCLEOTIDE SEQUENCE [LARGE SCALE GENOMIC DNA]</scope>
    <source>
        <strain evidence="8">FDAARGOS_285</strain>
    </source>
</reference>
<dbReference type="InterPro" id="IPR015421">
    <property type="entry name" value="PyrdxlP-dep_Trfase_major"/>
</dbReference>
<evidence type="ECO:0000256" key="3">
    <source>
        <dbReference type="ARBA" id="ARBA00022898"/>
    </source>
</evidence>
<dbReference type="GO" id="GO:0030170">
    <property type="term" value="F:pyridoxal phosphate binding"/>
    <property type="evidence" value="ECO:0007669"/>
    <property type="project" value="InterPro"/>
</dbReference>
<evidence type="ECO:0000313" key="7">
    <source>
        <dbReference type="EMBL" id="ASE34359.1"/>
    </source>
</evidence>
<dbReference type="AlphaFoldDB" id="A0AAI8GTY6"/>
<comment type="similarity">
    <text evidence="5">Belongs to the class-II pyridoxal-phosphate-dependent aminotransferase family. MalY/PatB cystathionine beta-lyase subfamily.</text>
</comment>
<gene>
    <name evidence="7" type="ORF">CEP64_07110</name>
</gene>
<dbReference type="InterPro" id="IPR015424">
    <property type="entry name" value="PyrdxlP-dep_Trfase"/>
</dbReference>
<dbReference type="Proteomes" id="UP000197058">
    <property type="component" value="Chromosome"/>
</dbReference>
<dbReference type="Gene3D" id="3.90.1150.10">
    <property type="entry name" value="Aspartate Aminotransferase, domain 1"/>
    <property type="match status" value="1"/>
</dbReference>
<dbReference type="NCBIfam" id="TIGR04350">
    <property type="entry name" value="C_S_lyase_PatB"/>
    <property type="match status" value="1"/>
</dbReference>
<keyword evidence="3" id="KW-0663">Pyridoxal phosphate</keyword>
<dbReference type="SUPFAM" id="SSF53383">
    <property type="entry name" value="PLP-dependent transferases"/>
    <property type="match status" value="1"/>
</dbReference>
<dbReference type="InterPro" id="IPR015422">
    <property type="entry name" value="PyrdxlP-dep_Trfase_small"/>
</dbReference>
<accession>A0AAI8GTY6</accession>
<dbReference type="EMBL" id="CP022046">
    <property type="protein sequence ID" value="ASE34359.1"/>
    <property type="molecule type" value="Genomic_DNA"/>
</dbReference>
<dbReference type="GO" id="GO:0047804">
    <property type="term" value="F:cysteine-S-conjugate beta-lyase activity"/>
    <property type="evidence" value="ECO:0007669"/>
    <property type="project" value="UniProtKB-EC"/>
</dbReference>
<sequence length="388" mass="45029">MYNFDKVIDRTGTNCTQWDYVQDRFGQSDLLPFTISDTDFALPDTIMEHLNNRMKHPIFGYTRWNHTDFKSTVTNWYKKRFNTEINEDWIYYTPTVIYAVSQLIHMKSNLNDGVIIQTPAYDAFYNVIKENHRTVVENQLFYEDGYYTIDFKQLEMQLAKPENKILLLCSPHNPTGRVWTEDEMTTIIKLCQEHHVYIISDEIHMDIVRKGNNHIPIVDKSKNDIAIVTSGSKTFNFPGLLFAYTLIPNKEDGDIFLNHLKKQDGLSSPSIMGMESTIAAYEKASDWVDALNEYLDDNIHAVQLFLKEHIPEIKVVYPESTYLIWLDVSDLNMTMDELQHRLINIGKVAIMDGQTYGGNGQHFLRYNVGCPKSKVLEGLERLKLSIET</sequence>